<dbReference type="GO" id="GO:0008009">
    <property type="term" value="F:chemokine activity"/>
    <property type="evidence" value="ECO:0007669"/>
    <property type="project" value="InterPro"/>
</dbReference>
<keyword evidence="8" id="KW-0395">Inflammatory response</keyword>
<dbReference type="OrthoDB" id="9892424at2759"/>
<keyword evidence="13" id="KW-1185">Reference proteome</keyword>
<evidence type="ECO:0000256" key="10">
    <source>
        <dbReference type="RuleBase" id="RU361150"/>
    </source>
</evidence>
<dbReference type="AlphaFoldDB" id="A0A7L2YN53"/>
<keyword evidence="6 10" id="KW-0732">Signal</keyword>
<comment type="similarity">
    <text evidence="2 10">Belongs to the intercrine beta (chemokine CC) family.</text>
</comment>
<gene>
    <name evidence="12" type="primary">Ccl5_0</name>
    <name evidence="12" type="ORF">JACJAC_R14660</name>
</gene>
<dbReference type="GO" id="GO:0006955">
    <property type="term" value="P:immune response"/>
    <property type="evidence" value="ECO:0007669"/>
    <property type="project" value="InterPro"/>
</dbReference>
<evidence type="ECO:0000256" key="8">
    <source>
        <dbReference type="ARBA" id="ARBA00023198"/>
    </source>
</evidence>
<dbReference type="InterPro" id="IPR039809">
    <property type="entry name" value="Chemokine_b/g/d"/>
</dbReference>
<comment type="subcellular location">
    <subcellularLocation>
        <location evidence="1 10">Secreted</location>
    </subcellularLocation>
</comment>
<dbReference type="FunFam" id="2.40.50.40:FF:000002">
    <property type="entry name" value="C-C motif chemokine"/>
    <property type="match status" value="1"/>
</dbReference>
<dbReference type="InterPro" id="IPR000827">
    <property type="entry name" value="Chemokine_CC_CS"/>
</dbReference>
<comment type="caution">
    <text evidence="12">The sequence shown here is derived from an EMBL/GenBank/DDBJ whole genome shotgun (WGS) entry which is preliminary data.</text>
</comment>
<dbReference type="Gene3D" id="2.40.50.40">
    <property type="match status" value="1"/>
</dbReference>
<evidence type="ECO:0000256" key="6">
    <source>
        <dbReference type="ARBA" id="ARBA00022729"/>
    </source>
</evidence>
<evidence type="ECO:0000256" key="9">
    <source>
        <dbReference type="ARBA" id="ARBA00046039"/>
    </source>
</evidence>
<evidence type="ECO:0000313" key="13">
    <source>
        <dbReference type="Proteomes" id="UP000550086"/>
    </source>
</evidence>
<feature type="chain" id="PRO_5029948560" description="C-C motif chemokine" evidence="10">
    <location>
        <begin position="23"/>
        <end position="89"/>
    </location>
</feature>
<keyword evidence="7" id="KW-1015">Disulfide bond</keyword>
<dbReference type="GO" id="GO:0006954">
    <property type="term" value="P:inflammatory response"/>
    <property type="evidence" value="ECO:0007669"/>
    <property type="project" value="UniProtKB-KW"/>
</dbReference>
<evidence type="ECO:0000256" key="3">
    <source>
        <dbReference type="ARBA" id="ARBA00022500"/>
    </source>
</evidence>
<evidence type="ECO:0000256" key="7">
    <source>
        <dbReference type="ARBA" id="ARBA00023157"/>
    </source>
</evidence>
<dbReference type="InterPro" id="IPR036048">
    <property type="entry name" value="Interleukin_8-like_sf"/>
</dbReference>
<evidence type="ECO:0000313" key="12">
    <source>
        <dbReference type="EMBL" id="NXS96940.1"/>
    </source>
</evidence>
<dbReference type="CDD" id="cd00272">
    <property type="entry name" value="Chemokine_CC"/>
    <property type="match status" value="1"/>
</dbReference>
<evidence type="ECO:0000256" key="2">
    <source>
        <dbReference type="ARBA" id="ARBA00010868"/>
    </source>
</evidence>
<feature type="domain" description="Chemokine interleukin-8-like" evidence="11">
    <location>
        <begin position="27"/>
        <end position="85"/>
    </location>
</feature>
<evidence type="ECO:0000256" key="4">
    <source>
        <dbReference type="ARBA" id="ARBA00022514"/>
    </source>
</evidence>
<keyword evidence="5 10" id="KW-0964">Secreted</keyword>
<evidence type="ECO:0000259" key="11">
    <source>
        <dbReference type="SMART" id="SM00199"/>
    </source>
</evidence>
<feature type="non-terminal residue" evidence="12">
    <location>
        <position position="89"/>
    </location>
</feature>
<accession>A0A7L2YN53</accession>
<evidence type="ECO:0000256" key="5">
    <source>
        <dbReference type="ARBA" id="ARBA00022525"/>
    </source>
</evidence>
<dbReference type="PANTHER" id="PTHR12015">
    <property type="entry name" value="SMALL INDUCIBLE CYTOKINE A"/>
    <property type="match status" value="1"/>
</dbReference>
<dbReference type="EMBL" id="VZTM01020206">
    <property type="protein sequence ID" value="NXS96940.1"/>
    <property type="molecule type" value="Genomic_DNA"/>
</dbReference>
<proteinExistence type="inferred from homology"/>
<dbReference type="SMART" id="SM00199">
    <property type="entry name" value="SCY"/>
    <property type="match status" value="1"/>
</dbReference>
<dbReference type="InterPro" id="IPR001811">
    <property type="entry name" value="Chemokine_IL8-like_dom"/>
</dbReference>
<protein>
    <recommendedName>
        <fullName evidence="10">C-C motif chemokine</fullName>
    </recommendedName>
</protein>
<comment type="function">
    <text evidence="9">Chemokine, which displays chemotactic activity for T lymphocytes, preferentially Th2 cells, but not monocytes or granulocytes. Therefore plays an important role in a wide range of inflammatory and immunological processes. Acts by binding to CCR4 at T-cell surface. Mediates GM-CSF/CSF2-driven pain and inflammation. In the brain, required to maintain the typical, highly branched morphology of hippocampal microglia under homeostatic conditions. May be important for the appropriate adaptation of microglial morphology and synaptic plasticity to acute lipopolysaccharide (LPS)-induced neuroinflammation. Plays a role in wound healing, mainly by inducing fibroblast migration into the wound.</text>
</comment>
<sequence>MLTARSLLVLVMLLTLCLHCDAGLFTPSECCFSYKKSPLRLSNLKAFYMTPKECFSPAVVFETRNGTKICAKPEMPWVEKAIEKLQKKK</sequence>
<dbReference type="Proteomes" id="UP000550086">
    <property type="component" value="Unassembled WGS sequence"/>
</dbReference>
<dbReference type="SUPFAM" id="SSF54117">
    <property type="entry name" value="Interleukin 8-like chemokines"/>
    <property type="match status" value="1"/>
</dbReference>
<keyword evidence="3 10" id="KW-0145">Chemotaxis</keyword>
<dbReference type="Pfam" id="PF00048">
    <property type="entry name" value="IL8"/>
    <property type="match status" value="1"/>
</dbReference>
<dbReference type="PANTHER" id="PTHR12015:SF111">
    <property type="entry name" value="C-C MOTIF CHEMOKINE 17"/>
    <property type="match status" value="1"/>
</dbReference>
<name>A0A7L2YN53_JACJC</name>
<organism evidence="12 13">
    <name type="scientific">Jacana jacana</name>
    <name type="common">Wattled jacana</name>
    <name type="synonym">Parra jacana</name>
    <dbReference type="NCBI Taxonomy" id="54508"/>
    <lineage>
        <taxon>Eukaryota</taxon>
        <taxon>Metazoa</taxon>
        <taxon>Chordata</taxon>
        <taxon>Craniata</taxon>
        <taxon>Vertebrata</taxon>
        <taxon>Euteleostomi</taxon>
        <taxon>Archelosauria</taxon>
        <taxon>Archosauria</taxon>
        <taxon>Dinosauria</taxon>
        <taxon>Saurischia</taxon>
        <taxon>Theropoda</taxon>
        <taxon>Coelurosauria</taxon>
        <taxon>Aves</taxon>
        <taxon>Neognathae</taxon>
        <taxon>Neoaves</taxon>
        <taxon>Charadriiformes</taxon>
        <taxon>Jacanidae</taxon>
        <taxon>Jacana</taxon>
    </lineage>
</organism>
<dbReference type="GO" id="GO:0005615">
    <property type="term" value="C:extracellular space"/>
    <property type="evidence" value="ECO:0007669"/>
    <property type="project" value="UniProtKB-KW"/>
</dbReference>
<keyword evidence="4 10" id="KW-0202">Cytokine</keyword>
<feature type="signal peptide" evidence="10">
    <location>
        <begin position="1"/>
        <end position="22"/>
    </location>
</feature>
<evidence type="ECO:0000256" key="1">
    <source>
        <dbReference type="ARBA" id="ARBA00004613"/>
    </source>
</evidence>
<dbReference type="PROSITE" id="PS00472">
    <property type="entry name" value="SMALL_CYTOKINES_CC"/>
    <property type="match status" value="1"/>
</dbReference>
<reference evidence="12 13" key="1">
    <citation type="submission" date="2019-09" db="EMBL/GenBank/DDBJ databases">
        <title>Bird 10,000 Genomes (B10K) Project - Family phase.</title>
        <authorList>
            <person name="Zhang G."/>
        </authorList>
    </citation>
    <scope>NUCLEOTIDE SEQUENCE [LARGE SCALE GENOMIC DNA]</scope>
    <source>
        <strain evidence="12">B10K-DU-002-59</strain>
        <tissue evidence="12">Muscle</tissue>
    </source>
</reference>
<feature type="non-terminal residue" evidence="12">
    <location>
        <position position="1"/>
    </location>
</feature>